<dbReference type="AlphaFoldDB" id="A0A395HZR8"/>
<keyword evidence="3" id="KW-1185">Reference proteome</keyword>
<organism evidence="2 3">
    <name type="scientific">Aspergillus homomorphus (strain CBS 101889)</name>
    <dbReference type="NCBI Taxonomy" id="1450537"/>
    <lineage>
        <taxon>Eukaryota</taxon>
        <taxon>Fungi</taxon>
        <taxon>Dikarya</taxon>
        <taxon>Ascomycota</taxon>
        <taxon>Pezizomycotina</taxon>
        <taxon>Eurotiomycetes</taxon>
        <taxon>Eurotiomycetidae</taxon>
        <taxon>Eurotiales</taxon>
        <taxon>Aspergillaceae</taxon>
        <taxon>Aspergillus</taxon>
        <taxon>Aspergillus subgen. Circumdati</taxon>
    </lineage>
</organism>
<name>A0A395HZR8_ASPHC</name>
<proteinExistence type="predicted"/>
<reference evidence="2 3" key="1">
    <citation type="submission" date="2018-02" db="EMBL/GenBank/DDBJ databases">
        <title>The genomes of Aspergillus section Nigri reveals drivers in fungal speciation.</title>
        <authorList>
            <consortium name="DOE Joint Genome Institute"/>
            <person name="Vesth T.C."/>
            <person name="Nybo J."/>
            <person name="Theobald S."/>
            <person name="Brandl J."/>
            <person name="Frisvad J.C."/>
            <person name="Nielsen K.F."/>
            <person name="Lyhne E.K."/>
            <person name="Kogle M.E."/>
            <person name="Kuo A."/>
            <person name="Riley R."/>
            <person name="Clum A."/>
            <person name="Nolan M."/>
            <person name="Lipzen A."/>
            <person name="Salamov A."/>
            <person name="Henrissat B."/>
            <person name="Wiebenga A."/>
            <person name="De vries R.P."/>
            <person name="Grigoriev I.V."/>
            <person name="Mortensen U.H."/>
            <person name="Andersen M.R."/>
            <person name="Baker S.E."/>
        </authorList>
    </citation>
    <scope>NUCLEOTIDE SEQUENCE [LARGE SCALE GENOMIC DNA]</scope>
    <source>
        <strain evidence="2 3">CBS 101889</strain>
    </source>
</reference>
<dbReference type="GeneID" id="37201233"/>
<evidence type="ECO:0000313" key="3">
    <source>
        <dbReference type="Proteomes" id="UP000248961"/>
    </source>
</evidence>
<evidence type="ECO:0000256" key="1">
    <source>
        <dbReference type="SAM" id="MobiDB-lite"/>
    </source>
</evidence>
<dbReference type="RefSeq" id="XP_025552139.1">
    <property type="nucleotide sequence ID" value="XM_025696944.1"/>
</dbReference>
<evidence type="ECO:0000313" key="2">
    <source>
        <dbReference type="EMBL" id="RAL12985.1"/>
    </source>
</evidence>
<gene>
    <name evidence="2" type="ORF">BO97DRAFT_424159</name>
</gene>
<feature type="region of interest" description="Disordered" evidence="1">
    <location>
        <begin position="1"/>
        <end position="20"/>
    </location>
</feature>
<dbReference type="Proteomes" id="UP000248961">
    <property type="component" value="Unassembled WGS sequence"/>
</dbReference>
<accession>A0A395HZR8</accession>
<dbReference type="VEuPathDB" id="FungiDB:BO97DRAFT_424159"/>
<dbReference type="OrthoDB" id="4356994at2759"/>
<dbReference type="EMBL" id="KZ824281">
    <property type="protein sequence ID" value="RAL12985.1"/>
    <property type="molecule type" value="Genomic_DNA"/>
</dbReference>
<protein>
    <submittedName>
        <fullName evidence="2">Uncharacterized protein</fullName>
    </submittedName>
</protein>
<sequence length="145" mass="15594">MLIYRPSNQSSEEPALHPPWHYSGTVDADDPSNLKACKQCVESAVTIIDNLHHVHLGGSISKDLPLNPFFIESACLVLVAGSRTEHLGLNAPHLTTGMQPLAQMVPQAAAPRLASIQAVVHKAGLECSVQQDPCWLGSGIRDPFL</sequence>
<feature type="compositionally biased region" description="Polar residues" evidence="1">
    <location>
        <begin position="1"/>
        <end position="12"/>
    </location>
</feature>